<accession>A0A061RI94</accession>
<gene>
    <name evidence="1" type="ORF">TSPGSL018_4022</name>
</gene>
<dbReference type="UniPathway" id="UPA00196"/>
<dbReference type="GO" id="GO:0006506">
    <property type="term" value="P:GPI anchor biosynthetic process"/>
    <property type="evidence" value="ECO:0007669"/>
    <property type="project" value="UniProtKB-UniPathway"/>
</dbReference>
<evidence type="ECO:0000313" key="1">
    <source>
        <dbReference type="EMBL" id="JAC70489.1"/>
    </source>
</evidence>
<dbReference type="AlphaFoldDB" id="A0A061RI94"/>
<sequence length="82" mass="9016">MCDGASNSQHSYGSRTGSHRKLYLNVTATLTPEGVDNFQQLGTTCRAKVQLELPPGLFFDGYEVEREAAVRGKTKDTTFPGY</sequence>
<protein>
    <submittedName>
        <fullName evidence="1">Uncharacterized protein</fullName>
    </submittedName>
</protein>
<reference evidence="1" key="1">
    <citation type="submission" date="2014-05" db="EMBL/GenBank/DDBJ databases">
        <title>The transcriptome of the halophilic microalga Tetraselmis sp. GSL018 isolated from the Great Salt Lake, Utah.</title>
        <authorList>
            <person name="Jinkerson R.E."/>
            <person name="D'Adamo S."/>
            <person name="Posewitz M.C."/>
        </authorList>
    </citation>
    <scope>NUCLEOTIDE SEQUENCE</scope>
    <source>
        <strain evidence="1">GSL018</strain>
    </source>
</reference>
<proteinExistence type="predicted"/>
<organism evidence="1">
    <name type="scientific">Tetraselmis sp. GSL018</name>
    <dbReference type="NCBI Taxonomy" id="582737"/>
    <lineage>
        <taxon>Eukaryota</taxon>
        <taxon>Viridiplantae</taxon>
        <taxon>Chlorophyta</taxon>
        <taxon>core chlorophytes</taxon>
        <taxon>Chlorodendrophyceae</taxon>
        <taxon>Chlorodendrales</taxon>
        <taxon>Chlorodendraceae</taxon>
        <taxon>Tetraselmis</taxon>
    </lineage>
</organism>
<dbReference type="GO" id="GO:0016020">
    <property type="term" value="C:membrane"/>
    <property type="evidence" value="ECO:0007669"/>
    <property type="project" value="GOC"/>
</dbReference>
<dbReference type="EMBL" id="GBEZ01015696">
    <property type="protein sequence ID" value="JAC70489.1"/>
    <property type="molecule type" value="Transcribed_RNA"/>
</dbReference>
<name>A0A061RI94_9CHLO</name>